<evidence type="ECO:0000313" key="3">
    <source>
        <dbReference type="EMBL" id="OSX72714.1"/>
    </source>
</evidence>
<dbReference type="Proteomes" id="UP000218209">
    <property type="component" value="Unassembled WGS sequence"/>
</dbReference>
<keyword evidence="2" id="KW-0472">Membrane</keyword>
<keyword evidence="2" id="KW-0812">Transmembrane</keyword>
<evidence type="ECO:0000256" key="2">
    <source>
        <dbReference type="SAM" id="Phobius"/>
    </source>
</evidence>
<evidence type="ECO:0000313" key="4">
    <source>
        <dbReference type="Proteomes" id="UP000218209"/>
    </source>
</evidence>
<accession>A0A1X6NVQ8</accession>
<keyword evidence="4" id="KW-1185">Reference proteome</keyword>
<proteinExistence type="predicted"/>
<name>A0A1X6NVQ8_PORUM</name>
<feature type="region of interest" description="Disordered" evidence="1">
    <location>
        <begin position="1"/>
        <end position="29"/>
    </location>
</feature>
<evidence type="ECO:0000256" key="1">
    <source>
        <dbReference type="SAM" id="MobiDB-lite"/>
    </source>
</evidence>
<protein>
    <submittedName>
        <fullName evidence="3">Uncharacterized protein</fullName>
    </submittedName>
</protein>
<dbReference type="AlphaFoldDB" id="A0A1X6NVQ8"/>
<reference evidence="3 4" key="1">
    <citation type="submission" date="2017-03" db="EMBL/GenBank/DDBJ databases">
        <title>WGS assembly of Porphyra umbilicalis.</title>
        <authorList>
            <person name="Brawley S.H."/>
            <person name="Blouin N.A."/>
            <person name="Ficko-Blean E."/>
            <person name="Wheeler G.L."/>
            <person name="Lohr M."/>
            <person name="Goodson H.V."/>
            <person name="Jenkins J.W."/>
            <person name="Blaby-Haas C.E."/>
            <person name="Helliwell K.E."/>
            <person name="Chan C."/>
            <person name="Marriage T."/>
            <person name="Bhattacharya D."/>
            <person name="Klein A.S."/>
            <person name="Badis Y."/>
            <person name="Brodie J."/>
            <person name="Cao Y."/>
            <person name="Collen J."/>
            <person name="Dittami S.M."/>
            <person name="Gachon C.M."/>
            <person name="Green B.R."/>
            <person name="Karpowicz S."/>
            <person name="Kim J.W."/>
            <person name="Kudahl U."/>
            <person name="Lin S."/>
            <person name="Michel G."/>
            <person name="Mittag M."/>
            <person name="Olson B.J."/>
            <person name="Pangilinan J."/>
            <person name="Peng Y."/>
            <person name="Qiu H."/>
            <person name="Shu S."/>
            <person name="Singer J.T."/>
            <person name="Smith A.G."/>
            <person name="Sprecher B.N."/>
            <person name="Wagner V."/>
            <person name="Wang W."/>
            <person name="Wang Z.-Y."/>
            <person name="Yan J."/>
            <person name="Yarish C."/>
            <person name="Zoeuner-Riek S."/>
            <person name="Zhuang Y."/>
            <person name="Zou Y."/>
            <person name="Lindquist E.A."/>
            <person name="Grimwood J."/>
            <person name="Barry K."/>
            <person name="Rokhsar D.S."/>
            <person name="Schmutz J."/>
            <person name="Stiller J.W."/>
            <person name="Grossman A.R."/>
            <person name="Prochnik S.E."/>
        </authorList>
    </citation>
    <scope>NUCLEOTIDE SEQUENCE [LARGE SCALE GENOMIC DNA]</scope>
    <source>
        <strain evidence="3">4086291</strain>
    </source>
</reference>
<feature type="transmembrane region" description="Helical" evidence="2">
    <location>
        <begin position="41"/>
        <end position="58"/>
    </location>
</feature>
<organism evidence="3 4">
    <name type="scientific">Porphyra umbilicalis</name>
    <name type="common">Purple laver</name>
    <name type="synonym">Red alga</name>
    <dbReference type="NCBI Taxonomy" id="2786"/>
    <lineage>
        <taxon>Eukaryota</taxon>
        <taxon>Rhodophyta</taxon>
        <taxon>Bangiophyceae</taxon>
        <taxon>Bangiales</taxon>
        <taxon>Bangiaceae</taxon>
        <taxon>Porphyra</taxon>
    </lineage>
</organism>
<keyword evidence="2" id="KW-1133">Transmembrane helix</keyword>
<gene>
    <name evidence="3" type="ORF">BU14_0412s0008</name>
</gene>
<sequence length="59" mass="6695">MGASAGGHHDASVVRRRRRQRWGGGGDAVCPGRRDGRRMRIVWAFFLFFFPLVTHGLQK</sequence>
<dbReference type="EMBL" id="KV919043">
    <property type="protein sequence ID" value="OSX72714.1"/>
    <property type="molecule type" value="Genomic_DNA"/>
</dbReference>